<dbReference type="SMART" id="SM00268">
    <property type="entry name" value="ACTIN"/>
    <property type="match status" value="1"/>
</dbReference>
<keyword evidence="3" id="KW-1185">Reference proteome</keyword>
<proteinExistence type="inferred from homology"/>
<protein>
    <submittedName>
        <fullName evidence="2">ATP binding</fullName>
    </submittedName>
</protein>
<dbReference type="EMBL" id="JAPFFF010000005">
    <property type="protein sequence ID" value="KAK8890763.1"/>
    <property type="molecule type" value="Genomic_DNA"/>
</dbReference>
<comment type="caution">
    <text evidence="2">The sequence shown here is derived from an EMBL/GenBank/DDBJ whole genome shotgun (WGS) entry which is preliminary data.</text>
</comment>
<dbReference type="InterPro" id="IPR043129">
    <property type="entry name" value="ATPase_NBD"/>
</dbReference>
<organism evidence="2 3">
    <name type="scientific">Tritrichomonas musculus</name>
    <dbReference type="NCBI Taxonomy" id="1915356"/>
    <lineage>
        <taxon>Eukaryota</taxon>
        <taxon>Metamonada</taxon>
        <taxon>Parabasalia</taxon>
        <taxon>Tritrichomonadida</taxon>
        <taxon>Tritrichomonadidae</taxon>
        <taxon>Tritrichomonas</taxon>
    </lineage>
</organism>
<dbReference type="SUPFAM" id="SSF53067">
    <property type="entry name" value="Actin-like ATPase domain"/>
    <property type="match status" value="2"/>
</dbReference>
<dbReference type="InterPro" id="IPR004000">
    <property type="entry name" value="Actin"/>
</dbReference>
<evidence type="ECO:0000313" key="3">
    <source>
        <dbReference type="Proteomes" id="UP001470230"/>
    </source>
</evidence>
<accession>A0ABR2KIY0</accession>
<reference evidence="2 3" key="1">
    <citation type="submission" date="2024-04" db="EMBL/GenBank/DDBJ databases">
        <title>Tritrichomonas musculus Genome.</title>
        <authorList>
            <person name="Alves-Ferreira E."/>
            <person name="Grigg M."/>
            <person name="Lorenzi H."/>
            <person name="Galac M."/>
        </authorList>
    </citation>
    <scope>NUCLEOTIDE SEQUENCE [LARGE SCALE GENOMIC DNA]</scope>
    <source>
        <strain evidence="2 3">EAF2021</strain>
    </source>
</reference>
<dbReference type="Gene3D" id="3.30.420.40">
    <property type="match status" value="2"/>
</dbReference>
<dbReference type="PRINTS" id="PR00190">
    <property type="entry name" value="ACTIN"/>
</dbReference>
<comment type="similarity">
    <text evidence="1">Belongs to the actin family.</text>
</comment>
<evidence type="ECO:0000313" key="2">
    <source>
        <dbReference type="EMBL" id="KAK8890763.1"/>
    </source>
</evidence>
<name>A0ABR2KIY0_9EUKA</name>
<dbReference type="Proteomes" id="UP001470230">
    <property type="component" value="Unassembled WGS sequence"/>
</dbReference>
<dbReference type="PANTHER" id="PTHR11937">
    <property type="entry name" value="ACTIN"/>
    <property type="match status" value="1"/>
</dbReference>
<gene>
    <name evidence="2" type="ORF">M9Y10_035548</name>
</gene>
<dbReference type="Pfam" id="PF00022">
    <property type="entry name" value="Actin"/>
    <property type="match status" value="1"/>
</dbReference>
<evidence type="ECO:0000256" key="1">
    <source>
        <dbReference type="RuleBase" id="RU000487"/>
    </source>
</evidence>
<sequence>MKNTIVFEIGSSTCKVGFAGKKNPEIIFPNVVAFPKFHENQLNVLVGNETVDNRMMVHYYPEFPVEKGKLTIHEFKGKNLLNYVIDYAYECLKEDPSQHPVLILDSPMNGSDQCLKNRMDLSKIFFEDYNVPYLYFGNQNSLALLYAGLDTGVVLDCGHSATSCITIYEGYPIERNAIRLEYAGKDITEFLQKKVGYESGIDDFVIRKRFSLFDDFKKRNCYVSLAFDQEINDDNYAKGKSIIYEGHVLQVEKEQFECAEILFNPGLGLVKKGISEIIFDIINGSYSGIQSQLAENVFITGGTAQMTNFIQRIQNDLDNMSTHLKFHVKMIPDPELAAWRGASKFGMISNFNQIAVSKKEYNLKGCEVIYKKCF</sequence>
<dbReference type="Gene3D" id="3.90.640.10">
    <property type="entry name" value="Actin, Chain A, domain 4"/>
    <property type="match status" value="1"/>
</dbReference>